<dbReference type="SMART" id="SM00184">
    <property type="entry name" value="RING"/>
    <property type="match status" value="1"/>
</dbReference>
<dbReference type="InterPro" id="IPR013083">
    <property type="entry name" value="Znf_RING/FYVE/PHD"/>
</dbReference>
<keyword evidence="7" id="KW-0862">Zinc</keyword>
<sequence>MSSEEDVLSVISVLGLALFIGLCILLVVLIATSAIILVIYAIIDCVLRPFLGTCLDLDLETGVQRGQPRARVVSYHAIIQNGLRLPDSAERESKKCGMKQSAIETLLPKLLVGQGNHEDEEEERSLESRECAICLGGYVVNEECRVFPVCRHIYHALCIDAWLKNHLTCPTCRKDLPES</sequence>
<dbReference type="Gene3D" id="3.30.40.10">
    <property type="entry name" value="Zinc/RING finger domain, C3HC4 (zinc finger)"/>
    <property type="match status" value="1"/>
</dbReference>
<dbReference type="PANTHER" id="PTHR14155">
    <property type="entry name" value="RING FINGER DOMAIN-CONTAINING"/>
    <property type="match status" value="1"/>
</dbReference>
<comment type="similarity">
    <text evidence="8">Belongs to the RING-type zinc finger family. ATL subfamily.</text>
</comment>
<name>A0ABM0VWN5_CAMSA</name>
<evidence type="ECO:0000259" key="11">
    <source>
        <dbReference type="PROSITE" id="PS50089"/>
    </source>
</evidence>
<evidence type="ECO:0000313" key="12">
    <source>
        <dbReference type="Proteomes" id="UP000694864"/>
    </source>
</evidence>
<keyword evidence="10" id="KW-1133">Transmembrane helix</keyword>
<dbReference type="PROSITE" id="PS50089">
    <property type="entry name" value="ZF_RING_2"/>
    <property type="match status" value="1"/>
</dbReference>
<dbReference type="EC" id="2.3.2.27" evidence="3"/>
<dbReference type="Proteomes" id="UP000694864">
    <property type="component" value="Chromosome 14"/>
</dbReference>
<evidence type="ECO:0000256" key="4">
    <source>
        <dbReference type="ARBA" id="ARBA00022723"/>
    </source>
</evidence>
<evidence type="ECO:0000256" key="5">
    <source>
        <dbReference type="ARBA" id="ARBA00022771"/>
    </source>
</evidence>
<keyword evidence="12" id="KW-1185">Reference proteome</keyword>
<comment type="catalytic activity">
    <reaction evidence="1">
        <text>S-ubiquitinyl-[E2 ubiquitin-conjugating enzyme]-L-cysteine + [acceptor protein]-L-lysine = [E2 ubiquitin-conjugating enzyme]-L-cysteine + N(6)-ubiquitinyl-[acceptor protein]-L-lysine.</text>
        <dbReference type="EC" id="2.3.2.27"/>
    </reaction>
</comment>
<keyword evidence="10" id="KW-0812">Transmembrane</keyword>
<evidence type="ECO:0000313" key="13">
    <source>
        <dbReference type="RefSeq" id="XP_010462155.1"/>
    </source>
</evidence>
<evidence type="ECO:0000256" key="6">
    <source>
        <dbReference type="ARBA" id="ARBA00022786"/>
    </source>
</evidence>
<keyword evidence="5 9" id="KW-0863">Zinc-finger</keyword>
<dbReference type="RefSeq" id="XP_010462155.1">
    <property type="nucleotide sequence ID" value="XM_010463853.1"/>
</dbReference>
<evidence type="ECO:0000256" key="10">
    <source>
        <dbReference type="SAM" id="Phobius"/>
    </source>
</evidence>
<evidence type="ECO:0000256" key="8">
    <source>
        <dbReference type="ARBA" id="ARBA00024209"/>
    </source>
</evidence>
<evidence type="ECO:0000256" key="1">
    <source>
        <dbReference type="ARBA" id="ARBA00000900"/>
    </source>
</evidence>
<dbReference type="InterPro" id="IPR053238">
    <property type="entry name" value="RING-H2_zinc_finger"/>
</dbReference>
<protein>
    <recommendedName>
        <fullName evidence="3">RING-type E3 ubiquitin transferase</fullName>
        <ecNumber evidence="3">2.3.2.27</ecNumber>
    </recommendedName>
</protein>
<dbReference type="PANTHER" id="PTHR14155:SF512">
    <property type="entry name" value="RING-H2 FINGER PROTEIN ATL19-RELATED"/>
    <property type="match status" value="1"/>
</dbReference>
<proteinExistence type="inferred from homology"/>
<keyword evidence="10" id="KW-0472">Membrane</keyword>
<gene>
    <name evidence="13" type="primary">LOC104742801</name>
</gene>
<organism evidence="12 13">
    <name type="scientific">Camelina sativa</name>
    <name type="common">False flax</name>
    <name type="synonym">Myagrum sativum</name>
    <dbReference type="NCBI Taxonomy" id="90675"/>
    <lineage>
        <taxon>Eukaryota</taxon>
        <taxon>Viridiplantae</taxon>
        <taxon>Streptophyta</taxon>
        <taxon>Embryophyta</taxon>
        <taxon>Tracheophyta</taxon>
        <taxon>Spermatophyta</taxon>
        <taxon>Magnoliopsida</taxon>
        <taxon>eudicotyledons</taxon>
        <taxon>Gunneridae</taxon>
        <taxon>Pentapetalae</taxon>
        <taxon>rosids</taxon>
        <taxon>malvids</taxon>
        <taxon>Brassicales</taxon>
        <taxon>Brassicaceae</taxon>
        <taxon>Camelineae</taxon>
        <taxon>Camelina</taxon>
    </lineage>
</organism>
<dbReference type="Pfam" id="PF13639">
    <property type="entry name" value="zf-RING_2"/>
    <property type="match status" value="1"/>
</dbReference>
<dbReference type="GeneID" id="104742801"/>
<dbReference type="SUPFAM" id="SSF57850">
    <property type="entry name" value="RING/U-box"/>
    <property type="match status" value="1"/>
</dbReference>
<accession>A0ABM0VWN5</accession>
<reference evidence="13" key="2">
    <citation type="submission" date="2025-08" db="UniProtKB">
        <authorList>
            <consortium name="RefSeq"/>
        </authorList>
    </citation>
    <scope>IDENTIFICATION</scope>
    <source>
        <tissue evidence="13">Leaf</tissue>
    </source>
</reference>
<keyword evidence="4" id="KW-0479">Metal-binding</keyword>
<evidence type="ECO:0000256" key="3">
    <source>
        <dbReference type="ARBA" id="ARBA00012483"/>
    </source>
</evidence>
<reference evidence="12" key="1">
    <citation type="journal article" date="2014" name="Nat. Commun.">
        <title>The emerging biofuel crop Camelina sativa retains a highly undifferentiated hexaploid genome structure.</title>
        <authorList>
            <person name="Kagale S."/>
            <person name="Koh C."/>
            <person name="Nixon J."/>
            <person name="Bollina V."/>
            <person name="Clarke W.E."/>
            <person name="Tuteja R."/>
            <person name="Spillane C."/>
            <person name="Robinson S.J."/>
            <person name="Links M.G."/>
            <person name="Clarke C."/>
            <person name="Higgins E.E."/>
            <person name="Huebert T."/>
            <person name="Sharpe A.G."/>
            <person name="Parkin I.A."/>
        </authorList>
    </citation>
    <scope>NUCLEOTIDE SEQUENCE [LARGE SCALE GENOMIC DNA]</scope>
    <source>
        <strain evidence="12">cv. DH55</strain>
    </source>
</reference>
<comment type="pathway">
    <text evidence="2">Protein modification; protein ubiquitination.</text>
</comment>
<evidence type="ECO:0000256" key="9">
    <source>
        <dbReference type="PROSITE-ProRule" id="PRU00175"/>
    </source>
</evidence>
<feature type="domain" description="RING-type" evidence="11">
    <location>
        <begin position="131"/>
        <end position="173"/>
    </location>
</feature>
<feature type="transmembrane region" description="Helical" evidence="10">
    <location>
        <begin position="12"/>
        <end position="43"/>
    </location>
</feature>
<evidence type="ECO:0000256" key="7">
    <source>
        <dbReference type="ARBA" id="ARBA00022833"/>
    </source>
</evidence>
<keyword evidence="6" id="KW-0833">Ubl conjugation pathway</keyword>
<evidence type="ECO:0000256" key="2">
    <source>
        <dbReference type="ARBA" id="ARBA00004906"/>
    </source>
</evidence>
<dbReference type="InterPro" id="IPR001841">
    <property type="entry name" value="Znf_RING"/>
</dbReference>